<name>A0A9P5Z1W6_9AGAR</name>
<feature type="region of interest" description="Disordered" evidence="3">
    <location>
        <begin position="299"/>
        <end position="321"/>
    </location>
</feature>
<dbReference type="SMART" id="SM00369">
    <property type="entry name" value="LRR_TYP"/>
    <property type="match status" value="2"/>
</dbReference>
<dbReference type="OrthoDB" id="660555at2759"/>
<proteinExistence type="predicted"/>
<dbReference type="Pfam" id="PF13855">
    <property type="entry name" value="LRR_8"/>
    <property type="match status" value="1"/>
</dbReference>
<keyword evidence="5" id="KW-1185">Reference proteome</keyword>
<dbReference type="EMBL" id="MU155239">
    <property type="protein sequence ID" value="KAF9478250.1"/>
    <property type="molecule type" value="Genomic_DNA"/>
</dbReference>
<dbReference type="GO" id="GO:0005737">
    <property type="term" value="C:cytoplasm"/>
    <property type="evidence" value="ECO:0007669"/>
    <property type="project" value="TreeGrafter"/>
</dbReference>
<feature type="compositionally biased region" description="Acidic residues" evidence="3">
    <location>
        <begin position="307"/>
        <end position="321"/>
    </location>
</feature>
<accession>A0A9P5Z1W6</accession>
<dbReference type="PROSITE" id="PS51450">
    <property type="entry name" value="LRR"/>
    <property type="match status" value="2"/>
</dbReference>
<dbReference type="InterPro" id="IPR050216">
    <property type="entry name" value="LRR_domain-containing"/>
</dbReference>
<evidence type="ECO:0000256" key="3">
    <source>
        <dbReference type="SAM" id="MobiDB-lite"/>
    </source>
</evidence>
<dbReference type="InterPro" id="IPR003591">
    <property type="entry name" value="Leu-rich_rpt_typical-subtyp"/>
</dbReference>
<evidence type="ECO:0000313" key="4">
    <source>
        <dbReference type="EMBL" id="KAF9478250.1"/>
    </source>
</evidence>
<dbReference type="Gene3D" id="3.80.10.10">
    <property type="entry name" value="Ribonuclease Inhibitor"/>
    <property type="match status" value="1"/>
</dbReference>
<dbReference type="AlphaFoldDB" id="A0A9P5Z1W6"/>
<comment type="caution">
    <text evidence="4">The sequence shown here is derived from an EMBL/GenBank/DDBJ whole genome shotgun (WGS) entry which is preliminary data.</text>
</comment>
<organism evidence="4 5">
    <name type="scientific">Pholiota conissans</name>
    <dbReference type="NCBI Taxonomy" id="109636"/>
    <lineage>
        <taxon>Eukaryota</taxon>
        <taxon>Fungi</taxon>
        <taxon>Dikarya</taxon>
        <taxon>Basidiomycota</taxon>
        <taxon>Agaricomycotina</taxon>
        <taxon>Agaricomycetes</taxon>
        <taxon>Agaricomycetidae</taxon>
        <taxon>Agaricales</taxon>
        <taxon>Agaricineae</taxon>
        <taxon>Strophariaceae</taxon>
        <taxon>Pholiota</taxon>
    </lineage>
</organism>
<dbReference type="PANTHER" id="PTHR48051:SF36">
    <property type="entry name" value="CASPASE FAMILY P20 DOMAIN-CONTAINING PROTEIN"/>
    <property type="match status" value="1"/>
</dbReference>
<gene>
    <name evidence="4" type="ORF">BDN70DRAFT_59406</name>
</gene>
<keyword evidence="1" id="KW-0433">Leucine-rich repeat</keyword>
<dbReference type="PANTHER" id="PTHR48051">
    <property type="match status" value="1"/>
</dbReference>
<feature type="region of interest" description="Disordered" evidence="3">
    <location>
        <begin position="1"/>
        <end position="21"/>
    </location>
</feature>
<dbReference type="Proteomes" id="UP000807469">
    <property type="component" value="Unassembled WGS sequence"/>
</dbReference>
<keyword evidence="2" id="KW-0677">Repeat</keyword>
<evidence type="ECO:0000256" key="1">
    <source>
        <dbReference type="ARBA" id="ARBA00022614"/>
    </source>
</evidence>
<reference evidence="4" key="1">
    <citation type="submission" date="2020-11" db="EMBL/GenBank/DDBJ databases">
        <authorList>
            <consortium name="DOE Joint Genome Institute"/>
            <person name="Ahrendt S."/>
            <person name="Riley R."/>
            <person name="Andreopoulos W."/>
            <person name="Labutti K."/>
            <person name="Pangilinan J."/>
            <person name="Ruiz-Duenas F.J."/>
            <person name="Barrasa J.M."/>
            <person name="Sanchez-Garcia M."/>
            <person name="Camarero S."/>
            <person name="Miyauchi S."/>
            <person name="Serrano A."/>
            <person name="Linde D."/>
            <person name="Babiker R."/>
            <person name="Drula E."/>
            <person name="Ayuso-Fernandez I."/>
            <person name="Pacheco R."/>
            <person name="Padilla G."/>
            <person name="Ferreira P."/>
            <person name="Barriuso J."/>
            <person name="Kellner H."/>
            <person name="Castanera R."/>
            <person name="Alfaro M."/>
            <person name="Ramirez L."/>
            <person name="Pisabarro A.G."/>
            <person name="Kuo A."/>
            <person name="Tritt A."/>
            <person name="Lipzen A."/>
            <person name="He G."/>
            <person name="Yan M."/>
            <person name="Ng V."/>
            <person name="Cullen D."/>
            <person name="Martin F."/>
            <person name="Rosso M.-N."/>
            <person name="Henrissat B."/>
            <person name="Hibbett D."/>
            <person name="Martinez A.T."/>
            <person name="Grigoriev I.V."/>
        </authorList>
    </citation>
    <scope>NUCLEOTIDE SEQUENCE</scope>
    <source>
        <strain evidence="4">CIRM-BRFM 674</strain>
    </source>
</reference>
<dbReference type="SUPFAM" id="SSF52058">
    <property type="entry name" value="L domain-like"/>
    <property type="match status" value="1"/>
</dbReference>
<protein>
    <submittedName>
        <fullName evidence="4">Uncharacterized protein</fullName>
    </submittedName>
</protein>
<evidence type="ECO:0000256" key="2">
    <source>
        <dbReference type="ARBA" id="ARBA00022737"/>
    </source>
</evidence>
<dbReference type="InterPro" id="IPR001611">
    <property type="entry name" value="Leu-rich_rpt"/>
</dbReference>
<evidence type="ECO:0000313" key="5">
    <source>
        <dbReference type="Proteomes" id="UP000807469"/>
    </source>
</evidence>
<sequence length="339" mass="37602">MASSNGNGHGPAAAPRSGFARTQTAPAESIGAWARQGPSAKAVSTSSILGVSREAMDIFLGRNNITKLPMELWSLHNLTVLSLRNNCLTYIPPEIANLRDLQTLNLAHNKLRYIPSEMLQMKKLTQLNLFPNPFLPKPPPNRDGNYVSRTERIGPKIPPLTELALRVLLSRKETRETMLEQYYELPLATSQDQRPVTAFRDILSICVPGSVLPDESRAGRKQFKVARPVTGVGICPNPMHDDESNFIRPSEERYTWVESTPAMKTKGAESGGLGGHAAVHWRGCMWGCLDFLGIAGEDEDTKKQEKEAEEEGMDLDLQESEEVVQTVRFDTATGWDFDD</sequence>
<dbReference type="InterPro" id="IPR032675">
    <property type="entry name" value="LRR_dom_sf"/>
</dbReference>